<dbReference type="InterPro" id="IPR011990">
    <property type="entry name" value="TPR-like_helical_dom_sf"/>
</dbReference>
<accession>A0ABS1KXL1</accession>
<keyword evidence="5" id="KW-0998">Cell outer membrane</keyword>
<feature type="domain" description="SusD-like N-terminal" evidence="7">
    <location>
        <begin position="100"/>
        <end position="229"/>
    </location>
</feature>
<evidence type="ECO:0000313" key="9">
    <source>
        <dbReference type="Proteomes" id="UP000613030"/>
    </source>
</evidence>
<dbReference type="SUPFAM" id="SSF48452">
    <property type="entry name" value="TPR-like"/>
    <property type="match status" value="1"/>
</dbReference>
<comment type="caution">
    <text evidence="8">The sequence shown here is derived from an EMBL/GenBank/DDBJ whole genome shotgun (WGS) entry which is preliminary data.</text>
</comment>
<dbReference type="Proteomes" id="UP000613030">
    <property type="component" value="Unassembled WGS sequence"/>
</dbReference>
<dbReference type="InterPro" id="IPR033985">
    <property type="entry name" value="SusD-like_N"/>
</dbReference>
<evidence type="ECO:0000256" key="4">
    <source>
        <dbReference type="ARBA" id="ARBA00023136"/>
    </source>
</evidence>
<gene>
    <name evidence="8" type="ORF">JI741_22945</name>
</gene>
<dbReference type="Gene3D" id="1.25.40.390">
    <property type="match status" value="1"/>
</dbReference>
<comment type="similarity">
    <text evidence="2">Belongs to the SusD family.</text>
</comment>
<reference evidence="8 9" key="1">
    <citation type="submission" date="2021-01" db="EMBL/GenBank/DDBJ databases">
        <title>Chryseolinea sp. Jin1 Genome sequencing and assembly.</title>
        <authorList>
            <person name="Kim I."/>
        </authorList>
    </citation>
    <scope>NUCLEOTIDE SEQUENCE [LARGE SCALE GENOMIC DNA]</scope>
    <source>
        <strain evidence="8 9">Jin1</strain>
    </source>
</reference>
<evidence type="ECO:0000313" key="8">
    <source>
        <dbReference type="EMBL" id="MBL0744109.1"/>
    </source>
</evidence>
<dbReference type="InterPro" id="IPR012944">
    <property type="entry name" value="SusD_RagB_dom"/>
</dbReference>
<dbReference type="PROSITE" id="PS51257">
    <property type="entry name" value="PROKAR_LIPOPROTEIN"/>
    <property type="match status" value="1"/>
</dbReference>
<comment type="subcellular location">
    <subcellularLocation>
        <location evidence="1">Cell outer membrane</location>
    </subcellularLocation>
</comment>
<evidence type="ECO:0000256" key="1">
    <source>
        <dbReference type="ARBA" id="ARBA00004442"/>
    </source>
</evidence>
<evidence type="ECO:0000259" key="7">
    <source>
        <dbReference type="Pfam" id="PF14322"/>
    </source>
</evidence>
<keyword evidence="4" id="KW-0472">Membrane</keyword>
<dbReference type="EMBL" id="JAERRB010000009">
    <property type="protein sequence ID" value="MBL0744109.1"/>
    <property type="molecule type" value="Genomic_DNA"/>
</dbReference>
<keyword evidence="9" id="KW-1185">Reference proteome</keyword>
<dbReference type="Pfam" id="PF14322">
    <property type="entry name" value="SusD-like_3"/>
    <property type="match status" value="1"/>
</dbReference>
<keyword evidence="3" id="KW-0732">Signal</keyword>
<name>A0ABS1KXL1_9BACT</name>
<evidence type="ECO:0000256" key="3">
    <source>
        <dbReference type="ARBA" id="ARBA00022729"/>
    </source>
</evidence>
<protein>
    <submittedName>
        <fullName evidence="8">RagB/SusD family nutrient uptake outer membrane protein</fullName>
    </submittedName>
</protein>
<feature type="domain" description="RagB/SusD" evidence="6">
    <location>
        <begin position="275"/>
        <end position="607"/>
    </location>
</feature>
<dbReference type="RefSeq" id="WP_202013756.1">
    <property type="nucleotide sequence ID" value="NZ_JAERRB010000009.1"/>
</dbReference>
<organism evidence="8 9">
    <name type="scientific">Chryseolinea lacunae</name>
    <dbReference type="NCBI Taxonomy" id="2801331"/>
    <lineage>
        <taxon>Bacteria</taxon>
        <taxon>Pseudomonadati</taxon>
        <taxon>Bacteroidota</taxon>
        <taxon>Cytophagia</taxon>
        <taxon>Cytophagales</taxon>
        <taxon>Fulvivirgaceae</taxon>
        <taxon>Chryseolinea</taxon>
    </lineage>
</organism>
<sequence>MKNISRLKATGTILLMFLLLYACKDSFLDVTPKGAANQTQLANIQGAEASLIAVYSQVNGRANRMASPSNWVWGSIRGGEHNKGTDPGDFSDINPIQRFEYQATQGVISDKYNGLYEGVARANNVLRVLPTVDEPTDDIKKRKLAIEAQTKFLRAHFYFELKRTFNNTPYVDETFDYQKGIDKVKNDVDLWPKIEADMQFAYTNLPETQSEVGRVNKWAAAAYLAKIYMYQHKYAEAKALYDDLIPNGKTSNGKAFALQAKFSDVYRASNDNNSESIWAYQAAANTGSVNNANPEFDLNWPYNTGADGPGNCCSFFQPTFEMGNSFRTKDGLPLKNGEYNLPANELKTDMNVDSKAAFTTDPGPVDPRLDHSIGRRYVQYLDWKPFPGKAWIRNQPNAGPYSPKKYIYYKADKGSLQDNSSWTPGYTAINFTVIRFADVLLMAAEAEIEVGSLTKAKDYINQVRARAANPDDFVKGVVTGFQKTKDNTDDYEKPIMDYTQDATLYEIELYDDFADKAEAREAVRFERKLELSGEGHRFYDLVRWTTGDTPDYVNQVITAYLTYEAPKLPSGAFTGAKFDKGKDELLPIPQAQIDIATPSILKQNPGF</sequence>
<evidence type="ECO:0000256" key="2">
    <source>
        <dbReference type="ARBA" id="ARBA00006275"/>
    </source>
</evidence>
<evidence type="ECO:0000256" key="5">
    <source>
        <dbReference type="ARBA" id="ARBA00023237"/>
    </source>
</evidence>
<dbReference type="Pfam" id="PF07980">
    <property type="entry name" value="SusD_RagB"/>
    <property type="match status" value="1"/>
</dbReference>
<proteinExistence type="inferred from homology"/>
<evidence type="ECO:0000259" key="6">
    <source>
        <dbReference type="Pfam" id="PF07980"/>
    </source>
</evidence>